<evidence type="ECO:0000313" key="1">
    <source>
        <dbReference type="EMBL" id="PRY55361.1"/>
    </source>
</evidence>
<dbReference type="Proteomes" id="UP000238034">
    <property type="component" value="Unassembled WGS sequence"/>
</dbReference>
<keyword evidence="2" id="KW-1185">Reference proteome</keyword>
<dbReference type="OrthoDB" id="789581at2"/>
<organism evidence="1 2">
    <name type="scientific">Arcticibacter pallidicorallinus</name>
    <dbReference type="NCBI Taxonomy" id="1259464"/>
    <lineage>
        <taxon>Bacteria</taxon>
        <taxon>Pseudomonadati</taxon>
        <taxon>Bacteroidota</taxon>
        <taxon>Sphingobacteriia</taxon>
        <taxon>Sphingobacteriales</taxon>
        <taxon>Sphingobacteriaceae</taxon>
        <taxon>Arcticibacter</taxon>
    </lineage>
</organism>
<gene>
    <name evidence="1" type="ORF">B0I27_101330</name>
</gene>
<proteinExistence type="predicted"/>
<comment type="caution">
    <text evidence="1">The sequence shown here is derived from an EMBL/GenBank/DDBJ whole genome shotgun (WGS) entry which is preliminary data.</text>
</comment>
<accession>A0A2T0UBP2</accession>
<protein>
    <submittedName>
        <fullName evidence="1">Uncharacterized protein</fullName>
    </submittedName>
</protein>
<dbReference type="RefSeq" id="WP_106290709.1">
    <property type="nucleotide sequence ID" value="NZ_PVTH01000001.1"/>
</dbReference>
<dbReference type="AlphaFoldDB" id="A0A2T0UBP2"/>
<reference evidence="1 2" key="1">
    <citation type="submission" date="2018-03" db="EMBL/GenBank/DDBJ databases">
        <title>Genomic Encyclopedia of Type Strains, Phase III (KMG-III): the genomes of soil and plant-associated and newly described type strains.</title>
        <authorList>
            <person name="Whitman W."/>
        </authorList>
    </citation>
    <scope>NUCLEOTIDE SEQUENCE [LARGE SCALE GENOMIC DNA]</scope>
    <source>
        <strain evidence="1 2">CGMCC 1.9313</strain>
    </source>
</reference>
<evidence type="ECO:0000313" key="2">
    <source>
        <dbReference type="Proteomes" id="UP000238034"/>
    </source>
</evidence>
<dbReference type="EMBL" id="PVTH01000001">
    <property type="protein sequence ID" value="PRY55361.1"/>
    <property type="molecule type" value="Genomic_DNA"/>
</dbReference>
<name>A0A2T0UBP2_9SPHI</name>
<sequence>MEEAQFDYREEILQSACMMCVVYRELFVYALNAALCGELSDLREVFEEGEEYPGDISLLEALEDPNIKLLLELMYDLEKTGDSLLNINNIDDATLKEALAKGMGDECVSELNEDEELGSYEFWMNDAMGYAHLSIYYLMQQCYRLTHNQHFISEEADKLLSFPTEESLKLIDEGDQNVAMLSSLCFRMSDKTHALCESLINYRKSG</sequence>